<feature type="transmembrane region" description="Helical" evidence="1">
    <location>
        <begin position="150"/>
        <end position="169"/>
    </location>
</feature>
<evidence type="ECO:0000313" key="3">
    <source>
        <dbReference type="Proteomes" id="UP000289734"/>
    </source>
</evidence>
<dbReference type="Proteomes" id="UP000289734">
    <property type="component" value="Unassembled WGS sequence"/>
</dbReference>
<keyword evidence="3" id="KW-1185">Reference proteome</keyword>
<keyword evidence="1" id="KW-0812">Transmembrane</keyword>
<sequence length="256" mass="30045">MKLLKNIIDFYIQSSLHVALAIYALVEVTEISLQLSTDKNLERAIFFGTIVGYNFLKYFESFQKGNLDFNKNRYIIGLTFLSIIAVIFYFLQMNSSTQIYFIKIGLMVALYPFLRKFGFWKLFLVSFCVTAITVYALIIQQDFFSDKEKIVLFQRFLIVIALMIPFEILDSETDDDSMKTLPQRFGIFKTKWFGIILLLPFVLLEFFKEKIEVSTLIIAVITALFIGFTTLKRDKYYTSFWVESVPICWWLLLVFT</sequence>
<comment type="caution">
    <text evidence="2">The sequence shown here is derived from an EMBL/GenBank/DDBJ whole genome shotgun (WGS) entry which is preliminary data.</text>
</comment>
<proteinExistence type="predicted"/>
<feature type="transmembrane region" description="Helical" evidence="1">
    <location>
        <begin position="238"/>
        <end position="255"/>
    </location>
</feature>
<organism evidence="2 3">
    <name type="scientific">Flavobacterium piscinae</name>
    <dbReference type="NCBI Taxonomy" id="2506424"/>
    <lineage>
        <taxon>Bacteria</taxon>
        <taxon>Pseudomonadati</taxon>
        <taxon>Bacteroidota</taxon>
        <taxon>Flavobacteriia</taxon>
        <taxon>Flavobacteriales</taxon>
        <taxon>Flavobacteriaceae</taxon>
        <taxon>Flavobacterium</taxon>
    </lineage>
</organism>
<feature type="transmembrane region" description="Helical" evidence="1">
    <location>
        <begin position="45"/>
        <end position="62"/>
    </location>
</feature>
<dbReference type="EMBL" id="SBKQ01000002">
    <property type="protein sequence ID" value="RXR34749.1"/>
    <property type="molecule type" value="Genomic_DNA"/>
</dbReference>
<dbReference type="OrthoDB" id="1467772at2"/>
<dbReference type="AlphaFoldDB" id="A0A4Q1KYW8"/>
<gene>
    <name evidence="2" type="ORF">EQG68_02235</name>
</gene>
<dbReference type="RefSeq" id="WP_129463156.1">
    <property type="nucleotide sequence ID" value="NZ_SBKQ01000002.1"/>
</dbReference>
<feature type="transmembrane region" description="Helical" evidence="1">
    <location>
        <begin position="119"/>
        <end position="138"/>
    </location>
</feature>
<name>A0A4Q1KYW8_9FLAO</name>
<feature type="transmembrane region" description="Helical" evidence="1">
    <location>
        <begin position="7"/>
        <end position="25"/>
    </location>
</feature>
<evidence type="ECO:0000313" key="2">
    <source>
        <dbReference type="EMBL" id="RXR34749.1"/>
    </source>
</evidence>
<feature type="transmembrane region" description="Helical" evidence="1">
    <location>
        <begin position="213"/>
        <end position="231"/>
    </location>
</feature>
<evidence type="ECO:0000256" key="1">
    <source>
        <dbReference type="SAM" id="Phobius"/>
    </source>
</evidence>
<keyword evidence="1" id="KW-1133">Transmembrane helix</keyword>
<protein>
    <recommendedName>
        <fullName evidence="4">Prenyltransferase</fullName>
    </recommendedName>
</protein>
<evidence type="ECO:0008006" key="4">
    <source>
        <dbReference type="Google" id="ProtNLM"/>
    </source>
</evidence>
<feature type="transmembrane region" description="Helical" evidence="1">
    <location>
        <begin position="74"/>
        <end position="91"/>
    </location>
</feature>
<reference evidence="3" key="1">
    <citation type="submission" date="2019-01" db="EMBL/GenBank/DDBJ databases">
        <title>Cytophagaceae bacterium strain CAR-16.</title>
        <authorList>
            <person name="Chen W.-M."/>
        </authorList>
    </citation>
    <scope>NUCLEOTIDE SEQUENCE [LARGE SCALE GENOMIC DNA]</scope>
    <source>
        <strain evidence="3">ICH-30</strain>
    </source>
</reference>
<keyword evidence="1" id="KW-0472">Membrane</keyword>
<accession>A0A4Q1KYW8</accession>
<feature type="transmembrane region" description="Helical" evidence="1">
    <location>
        <begin position="190"/>
        <end position="207"/>
    </location>
</feature>